<organism evidence="1 2">
    <name type="scientific">Populus trichocarpa</name>
    <name type="common">Western balsam poplar</name>
    <name type="synonym">Populus balsamifera subsp. trichocarpa</name>
    <dbReference type="NCBI Taxonomy" id="3694"/>
    <lineage>
        <taxon>Eukaryota</taxon>
        <taxon>Viridiplantae</taxon>
        <taxon>Streptophyta</taxon>
        <taxon>Embryophyta</taxon>
        <taxon>Tracheophyta</taxon>
        <taxon>Spermatophyta</taxon>
        <taxon>Magnoliopsida</taxon>
        <taxon>eudicotyledons</taxon>
        <taxon>Gunneridae</taxon>
        <taxon>Pentapetalae</taxon>
        <taxon>rosids</taxon>
        <taxon>fabids</taxon>
        <taxon>Malpighiales</taxon>
        <taxon>Salicaceae</taxon>
        <taxon>Saliceae</taxon>
        <taxon>Populus</taxon>
    </lineage>
</organism>
<gene>
    <name evidence="1" type="ORF">POPTR_017G051400</name>
</gene>
<reference evidence="1 2" key="1">
    <citation type="journal article" date="2006" name="Science">
        <title>The genome of black cottonwood, Populus trichocarpa (Torr. &amp; Gray).</title>
        <authorList>
            <person name="Tuskan G.A."/>
            <person name="Difazio S."/>
            <person name="Jansson S."/>
            <person name="Bohlmann J."/>
            <person name="Grigoriev I."/>
            <person name="Hellsten U."/>
            <person name="Putnam N."/>
            <person name="Ralph S."/>
            <person name="Rombauts S."/>
            <person name="Salamov A."/>
            <person name="Schein J."/>
            <person name="Sterck L."/>
            <person name="Aerts A."/>
            <person name="Bhalerao R.R."/>
            <person name="Bhalerao R.P."/>
            <person name="Blaudez D."/>
            <person name="Boerjan W."/>
            <person name="Brun A."/>
            <person name="Brunner A."/>
            <person name="Busov V."/>
            <person name="Campbell M."/>
            <person name="Carlson J."/>
            <person name="Chalot M."/>
            <person name="Chapman J."/>
            <person name="Chen G.L."/>
            <person name="Cooper D."/>
            <person name="Coutinho P.M."/>
            <person name="Couturier J."/>
            <person name="Covert S."/>
            <person name="Cronk Q."/>
            <person name="Cunningham R."/>
            <person name="Davis J."/>
            <person name="Degroeve S."/>
            <person name="Dejardin A."/>
            <person name="Depamphilis C."/>
            <person name="Detter J."/>
            <person name="Dirks B."/>
            <person name="Dubchak I."/>
            <person name="Duplessis S."/>
            <person name="Ehlting J."/>
            <person name="Ellis B."/>
            <person name="Gendler K."/>
            <person name="Goodstein D."/>
            <person name="Gribskov M."/>
            <person name="Grimwood J."/>
            <person name="Groover A."/>
            <person name="Gunter L."/>
            <person name="Hamberger B."/>
            <person name="Heinze B."/>
            <person name="Helariutta Y."/>
            <person name="Henrissat B."/>
            <person name="Holligan D."/>
            <person name="Holt R."/>
            <person name="Huang W."/>
            <person name="Islam-Faridi N."/>
            <person name="Jones S."/>
            <person name="Jones-Rhoades M."/>
            <person name="Jorgensen R."/>
            <person name="Joshi C."/>
            <person name="Kangasjarvi J."/>
            <person name="Karlsson J."/>
            <person name="Kelleher C."/>
            <person name="Kirkpatrick R."/>
            <person name="Kirst M."/>
            <person name="Kohler A."/>
            <person name="Kalluri U."/>
            <person name="Larimer F."/>
            <person name="Leebens-Mack J."/>
            <person name="Leple J.C."/>
            <person name="Locascio P."/>
            <person name="Lou Y."/>
            <person name="Lucas S."/>
            <person name="Martin F."/>
            <person name="Montanini B."/>
            <person name="Napoli C."/>
            <person name="Nelson D.R."/>
            <person name="Nelson C."/>
            <person name="Nieminen K."/>
            <person name="Nilsson O."/>
            <person name="Pereda V."/>
            <person name="Peter G."/>
            <person name="Philippe R."/>
            <person name="Pilate G."/>
            <person name="Poliakov A."/>
            <person name="Razumovskaya J."/>
            <person name="Richardson P."/>
            <person name="Rinaldi C."/>
            <person name="Ritland K."/>
            <person name="Rouze P."/>
            <person name="Ryaboy D."/>
            <person name="Schmutz J."/>
            <person name="Schrader J."/>
            <person name="Segerman B."/>
            <person name="Shin H."/>
            <person name="Siddiqui A."/>
            <person name="Sterky F."/>
            <person name="Terry A."/>
            <person name="Tsai C.J."/>
            <person name="Uberbacher E."/>
            <person name="Unneberg P."/>
            <person name="Vahala J."/>
            <person name="Wall K."/>
            <person name="Wessler S."/>
            <person name="Yang G."/>
            <person name="Yin T."/>
            <person name="Douglas C."/>
            <person name="Marra M."/>
            <person name="Sandberg G."/>
            <person name="Van de Peer Y."/>
            <person name="Rokhsar D."/>
        </authorList>
    </citation>
    <scope>NUCLEOTIDE SEQUENCE [LARGE SCALE GENOMIC DNA]</scope>
    <source>
        <strain evidence="2">cv. Nisqually</strain>
    </source>
</reference>
<proteinExistence type="predicted"/>
<dbReference type="AlphaFoldDB" id="A0A2K1X3I3"/>
<evidence type="ECO:0000313" key="1">
    <source>
        <dbReference type="EMBL" id="PNS95330.1"/>
    </source>
</evidence>
<evidence type="ECO:0000313" key="2">
    <source>
        <dbReference type="Proteomes" id="UP000006729"/>
    </source>
</evidence>
<name>A0A2K1X3I3_POPTR</name>
<accession>A0A2K1X3I3</accession>
<dbReference type="EMBL" id="CM009306">
    <property type="protein sequence ID" value="PNS95330.1"/>
    <property type="molecule type" value="Genomic_DNA"/>
</dbReference>
<dbReference type="Proteomes" id="UP000006729">
    <property type="component" value="Chromosome 17"/>
</dbReference>
<keyword evidence="2" id="KW-1185">Reference proteome</keyword>
<protein>
    <submittedName>
        <fullName evidence="1">Uncharacterized protein</fullName>
    </submittedName>
</protein>
<dbReference type="InParanoid" id="A0A2K1X3I3"/>
<sequence>MAKPCVNLGTLTVEAYDVLKSVGKKQLDLPEYILWHLCR</sequence>